<dbReference type="AlphaFoldDB" id="A0A0D8JRF0"/>
<sequence>MPKAFVGLIKKADTIYGETGFDSFKINIDFEKVEFVETLRSSEASSLFHISYCGKVRVLKIFHKQRSWLCF</sequence>
<gene>
    <name evidence="1" type="ORF">CIMG_12548</name>
</gene>
<dbReference type="InParanoid" id="A0A0D8JRF0"/>
<dbReference type="OMA" id="FDIWITL"/>
<dbReference type="EMBL" id="GG704911">
    <property type="protein sequence ID" value="KJF59925.1"/>
    <property type="molecule type" value="Genomic_DNA"/>
</dbReference>
<organism evidence="1 2">
    <name type="scientific">Coccidioides immitis (strain RS)</name>
    <name type="common">Valley fever fungus</name>
    <dbReference type="NCBI Taxonomy" id="246410"/>
    <lineage>
        <taxon>Eukaryota</taxon>
        <taxon>Fungi</taxon>
        <taxon>Dikarya</taxon>
        <taxon>Ascomycota</taxon>
        <taxon>Pezizomycotina</taxon>
        <taxon>Eurotiomycetes</taxon>
        <taxon>Eurotiomycetidae</taxon>
        <taxon>Onygenales</taxon>
        <taxon>Onygenaceae</taxon>
        <taxon>Coccidioides</taxon>
    </lineage>
</organism>
<name>A0A0D8JRF0_COCIM</name>
<dbReference type="KEGG" id="cim:CIMG_12548"/>
<dbReference type="VEuPathDB" id="FungiDB:CIMG_12548"/>
<evidence type="ECO:0000313" key="2">
    <source>
        <dbReference type="Proteomes" id="UP000001261"/>
    </source>
</evidence>
<reference evidence="2" key="2">
    <citation type="journal article" date="2010" name="Genome Res.">
        <title>Population genomic sequencing of Coccidioides fungi reveals recent hybridization and transposon control.</title>
        <authorList>
            <person name="Neafsey D.E."/>
            <person name="Barker B.M."/>
            <person name="Sharpton T.J."/>
            <person name="Stajich J.E."/>
            <person name="Park D.J."/>
            <person name="Whiston E."/>
            <person name="Hung C.-Y."/>
            <person name="McMahan C."/>
            <person name="White J."/>
            <person name="Sykes S."/>
            <person name="Heiman D."/>
            <person name="Young S."/>
            <person name="Zeng Q."/>
            <person name="Abouelleil A."/>
            <person name="Aftuck L."/>
            <person name="Bessette D."/>
            <person name="Brown A."/>
            <person name="FitzGerald M."/>
            <person name="Lui A."/>
            <person name="Macdonald J.P."/>
            <person name="Priest M."/>
            <person name="Orbach M.J."/>
            <person name="Galgiani J.N."/>
            <person name="Kirkland T.N."/>
            <person name="Cole G.T."/>
            <person name="Birren B.W."/>
            <person name="Henn M.R."/>
            <person name="Taylor J.W."/>
            <person name="Rounsley S.D."/>
        </authorList>
    </citation>
    <scope>GENOME REANNOTATION</scope>
    <source>
        <strain evidence="2">RS</strain>
    </source>
</reference>
<keyword evidence="2" id="KW-1185">Reference proteome</keyword>
<evidence type="ECO:0000313" key="1">
    <source>
        <dbReference type="EMBL" id="KJF59925.1"/>
    </source>
</evidence>
<proteinExistence type="predicted"/>
<accession>A0A0D8JRF0</accession>
<protein>
    <submittedName>
        <fullName evidence="1">Uncharacterized protein</fullName>
    </submittedName>
</protein>
<dbReference type="OrthoDB" id="4206614at2759"/>
<reference evidence="2" key="1">
    <citation type="journal article" date="2009" name="Genome Res.">
        <title>Comparative genomic analyses of the human fungal pathogens Coccidioides and their relatives.</title>
        <authorList>
            <person name="Sharpton T.J."/>
            <person name="Stajich J.E."/>
            <person name="Rounsley S.D."/>
            <person name="Gardner M.J."/>
            <person name="Wortman J.R."/>
            <person name="Jordar V.S."/>
            <person name="Maiti R."/>
            <person name="Kodira C.D."/>
            <person name="Neafsey D.E."/>
            <person name="Zeng Q."/>
            <person name="Hung C.-Y."/>
            <person name="McMahan C."/>
            <person name="Muszewska A."/>
            <person name="Grynberg M."/>
            <person name="Mandel M.A."/>
            <person name="Kellner E.M."/>
            <person name="Barker B.M."/>
            <person name="Galgiani J.N."/>
            <person name="Orbach M.J."/>
            <person name="Kirkland T.N."/>
            <person name="Cole G.T."/>
            <person name="Henn M.R."/>
            <person name="Birren B.W."/>
            <person name="Taylor J.W."/>
        </authorList>
    </citation>
    <scope>NUCLEOTIDE SEQUENCE [LARGE SCALE GENOMIC DNA]</scope>
    <source>
        <strain evidence="2">RS</strain>
    </source>
</reference>
<dbReference type="GeneID" id="24164181"/>
<dbReference type="Proteomes" id="UP000001261">
    <property type="component" value="Unassembled WGS sequence"/>
</dbReference>
<dbReference type="RefSeq" id="XP_004445546.1">
    <property type="nucleotide sequence ID" value="XM_004445489.1"/>
</dbReference>